<evidence type="ECO:0000256" key="6">
    <source>
        <dbReference type="ARBA" id="ARBA00022967"/>
    </source>
</evidence>
<comment type="subcellular location">
    <subcellularLocation>
        <location evidence="1">Membrane</location>
    </subcellularLocation>
</comment>
<dbReference type="InterPro" id="IPR050388">
    <property type="entry name" value="ABC_Ni/Peptide_Import"/>
</dbReference>
<evidence type="ECO:0000256" key="1">
    <source>
        <dbReference type="ARBA" id="ARBA00004370"/>
    </source>
</evidence>
<evidence type="ECO:0000256" key="3">
    <source>
        <dbReference type="ARBA" id="ARBA00022448"/>
    </source>
</evidence>
<comment type="caution">
    <text evidence="9">The sequence shown here is derived from an EMBL/GenBank/DDBJ whole genome shotgun (WGS) entry which is preliminary data.</text>
</comment>
<evidence type="ECO:0000256" key="2">
    <source>
        <dbReference type="ARBA" id="ARBA00005417"/>
    </source>
</evidence>
<evidence type="ECO:0000256" key="5">
    <source>
        <dbReference type="ARBA" id="ARBA00022519"/>
    </source>
</evidence>
<dbReference type="PANTHER" id="PTHR43297">
    <property type="entry name" value="OLIGOPEPTIDE TRANSPORT ATP-BINDING PROTEIN APPD"/>
    <property type="match status" value="1"/>
</dbReference>
<sequence length="102" mass="11269">QMMMPIRMHLKLGPKEARSHAVDLLSRVGIPDAAKRISSYPFEMSGGMRQRIMIAMALSCNPKLILADEPTTALDVTIQAQIVELLKTLTETTGSAMMFITH</sequence>
<dbReference type="Gene3D" id="3.40.50.300">
    <property type="entry name" value="P-loop containing nucleotide triphosphate hydrolases"/>
    <property type="match status" value="1"/>
</dbReference>
<dbReference type="EMBL" id="JAHZIK010003859">
    <property type="protein sequence ID" value="MBW7462368.1"/>
    <property type="molecule type" value="Genomic_DNA"/>
</dbReference>
<keyword evidence="3" id="KW-0813">Transport</keyword>
<keyword evidence="5" id="KW-0997">Cell inner membrane</keyword>
<accession>A0ABS7CN87</accession>
<dbReference type="SUPFAM" id="SSF52540">
    <property type="entry name" value="P-loop containing nucleoside triphosphate hydrolases"/>
    <property type="match status" value="1"/>
</dbReference>
<protein>
    <submittedName>
        <fullName evidence="9">ATP-binding cassette domain-containing protein</fullName>
    </submittedName>
</protein>
<evidence type="ECO:0000313" key="9">
    <source>
        <dbReference type="EMBL" id="MBW7462368.1"/>
    </source>
</evidence>
<dbReference type="InterPro" id="IPR003439">
    <property type="entry name" value="ABC_transporter-like_ATP-bd"/>
</dbReference>
<dbReference type="InterPro" id="IPR027417">
    <property type="entry name" value="P-loop_NTPase"/>
</dbReference>
<evidence type="ECO:0000259" key="8">
    <source>
        <dbReference type="Pfam" id="PF00005"/>
    </source>
</evidence>
<keyword evidence="6" id="KW-1278">Translocase</keyword>
<keyword evidence="10" id="KW-1185">Reference proteome</keyword>
<keyword evidence="4" id="KW-1003">Cell membrane</keyword>
<gene>
    <name evidence="9" type="ORF">K0U00_50785</name>
</gene>
<keyword evidence="9" id="KW-0067">ATP-binding</keyword>
<dbReference type="PANTHER" id="PTHR43297:SF14">
    <property type="entry name" value="ATPASE AAA-TYPE CORE DOMAIN-CONTAINING PROTEIN"/>
    <property type="match status" value="1"/>
</dbReference>
<name>A0ABS7CN87_9BACL</name>
<evidence type="ECO:0000256" key="4">
    <source>
        <dbReference type="ARBA" id="ARBA00022475"/>
    </source>
</evidence>
<dbReference type="GO" id="GO:0005524">
    <property type="term" value="F:ATP binding"/>
    <property type="evidence" value="ECO:0007669"/>
    <property type="project" value="UniProtKB-KW"/>
</dbReference>
<feature type="domain" description="ABC transporter" evidence="8">
    <location>
        <begin position="16"/>
        <end position="72"/>
    </location>
</feature>
<feature type="non-terminal residue" evidence="9">
    <location>
        <position position="1"/>
    </location>
</feature>
<comment type="similarity">
    <text evidence="2">Belongs to the ABC transporter superfamily.</text>
</comment>
<dbReference type="Pfam" id="PF00005">
    <property type="entry name" value="ABC_tran"/>
    <property type="match status" value="1"/>
</dbReference>
<organism evidence="9 10">
    <name type="scientific">Paenibacillus sepulcri</name>
    <dbReference type="NCBI Taxonomy" id="359917"/>
    <lineage>
        <taxon>Bacteria</taxon>
        <taxon>Bacillati</taxon>
        <taxon>Bacillota</taxon>
        <taxon>Bacilli</taxon>
        <taxon>Bacillales</taxon>
        <taxon>Paenibacillaceae</taxon>
        <taxon>Paenibacillus</taxon>
    </lineage>
</organism>
<evidence type="ECO:0000256" key="7">
    <source>
        <dbReference type="ARBA" id="ARBA00023136"/>
    </source>
</evidence>
<keyword evidence="9" id="KW-0547">Nucleotide-binding</keyword>
<evidence type="ECO:0000313" key="10">
    <source>
        <dbReference type="Proteomes" id="UP001519887"/>
    </source>
</evidence>
<proteinExistence type="inferred from homology"/>
<keyword evidence="7" id="KW-0472">Membrane</keyword>
<dbReference type="Proteomes" id="UP001519887">
    <property type="component" value="Unassembled WGS sequence"/>
</dbReference>
<feature type="non-terminal residue" evidence="9">
    <location>
        <position position="102"/>
    </location>
</feature>
<reference evidence="9 10" key="1">
    <citation type="submission" date="2021-07" db="EMBL/GenBank/DDBJ databases">
        <title>Paenibacillus radiodurans sp. nov., isolated from the southeastern edge of Tengger Desert.</title>
        <authorList>
            <person name="Zhang G."/>
        </authorList>
    </citation>
    <scope>NUCLEOTIDE SEQUENCE [LARGE SCALE GENOMIC DNA]</scope>
    <source>
        <strain evidence="9 10">CCM 7311</strain>
    </source>
</reference>